<evidence type="ECO:0000313" key="7">
    <source>
        <dbReference type="EMBL" id="RCW84625.1"/>
    </source>
</evidence>
<dbReference type="PANTHER" id="PTHR30293:SF0">
    <property type="entry name" value="NITROGEN ASSIMILATION REGULATORY PROTEIN NAC"/>
    <property type="match status" value="1"/>
</dbReference>
<sequence>MRVRQLESFVCVCESGSITRAAAILNIVQPALGSQITALEQELGVQLLDRSPRGIKTTPAGQYFLEEARDLLGRFATIKKNIKNFNNSEPGHLSIGLTASLSMLLAAPLAQEFNRQNWSAKVHIIEDISHNLPERIARGEIDLALAFDVAPHKTVDCTPVLMESIFFVTGPTTEFNKQGPIDLAELSRATFVISTEKSQIIQLVKQAMEQLHLPLDVTYQIESKQAIKGLIAQGTASAFLPYGVVAREVEAGTLIARKIANPPLTRTLFLLQPLAHPVFGHAEAALRIIEKFIAHLAENVAFELIEPTGQPRLYRGRASQP</sequence>
<dbReference type="PANTHER" id="PTHR30293">
    <property type="entry name" value="TRANSCRIPTIONAL REGULATORY PROTEIN NAC-RELATED"/>
    <property type="match status" value="1"/>
</dbReference>
<dbReference type="GO" id="GO:2000142">
    <property type="term" value="P:regulation of DNA-templated transcription initiation"/>
    <property type="evidence" value="ECO:0007669"/>
    <property type="project" value="TreeGrafter"/>
</dbReference>
<comment type="similarity">
    <text evidence="1">Belongs to the LysR transcriptional regulatory family.</text>
</comment>
<dbReference type="GO" id="GO:0003677">
    <property type="term" value="F:DNA binding"/>
    <property type="evidence" value="ECO:0007669"/>
    <property type="project" value="UniProtKB-KW"/>
</dbReference>
<organism evidence="7 8">
    <name type="scientific">Phyllobacterium bourgognense</name>
    <dbReference type="NCBI Taxonomy" id="314236"/>
    <lineage>
        <taxon>Bacteria</taxon>
        <taxon>Pseudomonadati</taxon>
        <taxon>Pseudomonadota</taxon>
        <taxon>Alphaproteobacteria</taxon>
        <taxon>Hyphomicrobiales</taxon>
        <taxon>Phyllobacteriaceae</taxon>
        <taxon>Phyllobacterium</taxon>
    </lineage>
</organism>
<dbReference type="PRINTS" id="PR00039">
    <property type="entry name" value="HTHLYSR"/>
</dbReference>
<evidence type="ECO:0000256" key="4">
    <source>
        <dbReference type="ARBA" id="ARBA00023159"/>
    </source>
</evidence>
<dbReference type="AlphaFoldDB" id="A0A368YWR4"/>
<dbReference type="Pfam" id="PF03466">
    <property type="entry name" value="LysR_substrate"/>
    <property type="match status" value="1"/>
</dbReference>
<evidence type="ECO:0000259" key="6">
    <source>
        <dbReference type="PROSITE" id="PS50931"/>
    </source>
</evidence>
<protein>
    <submittedName>
        <fullName evidence="7">LysR family transcriptional regulator</fullName>
    </submittedName>
</protein>
<accession>A0A368YWR4</accession>
<dbReference type="EMBL" id="QPJM01000004">
    <property type="protein sequence ID" value="RCW84625.1"/>
    <property type="molecule type" value="Genomic_DNA"/>
</dbReference>
<keyword evidence="2" id="KW-0805">Transcription regulation</keyword>
<keyword evidence="5" id="KW-0804">Transcription</keyword>
<dbReference type="Proteomes" id="UP000253324">
    <property type="component" value="Unassembled WGS sequence"/>
</dbReference>
<dbReference type="InterPro" id="IPR005119">
    <property type="entry name" value="LysR_subst-bd"/>
</dbReference>
<dbReference type="GO" id="GO:0003700">
    <property type="term" value="F:DNA-binding transcription factor activity"/>
    <property type="evidence" value="ECO:0007669"/>
    <property type="project" value="InterPro"/>
</dbReference>
<dbReference type="Pfam" id="PF00126">
    <property type="entry name" value="HTH_1"/>
    <property type="match status" value="1"/>
</dbReference>
<dbReference type="InterPro" id="IPR000847">
    <property type="entry name" value="LysR_HTH_N"/>
</dbReference>
<keyword evidence="8" id="KW-1185">Reference proteome</keyword>
<dbReference type="Gene3D" id="1.10.10.10">
    <property type="entry name" value="Winged helix-like DNA-binding domain superfamily/Winged helix DNA-binding domain"/>
    <property type="match status" value="1"/>
</dbReference>
<keyword evidence="3" id="KW-0238">DNA-binding</keyword>
<evidence type="ECO:0000313" key="8">
    <source>
        <dbReference type="Proteomes" id="UP000253324"/>
    </source>
</evidence>
<evidence type="ECO:0000256" key="1">
    <source>
        <dbReference type="ARBA" id="ARBA00009437"/>
    </source>
</evidence>
<dbReference type="RefSeq" id="WP_114429877.1">
    <property type="nucleotide sequence ID" value="NZ_QPJM01000004.1"/>
</dbReference>
<dbReference type="InterPro" id="IPR036390">
    <property type="entry name" value="WH_DNA-bd_sf"/>
</dbReference>
<dbReference type="SUPFAM" id="SSF53850">
    <property type="entry name" value="Periplasmic binding protein-like II"/>
    <property type="match status" value="1"/>
</dbReference>
<keyword evidence="4" id="KW-0010">Activator</keyword>
<evidence type="ECO:0000256" key="5">
    <source>
        <dbReference type="ARBA" id="ARBA00023163"/>
    </source>
</evidence>
<comment type="caution">
    <text evidence="7">The sequence shown here is derived from an EMBL/GenBank/DDBJ whole genome shotgun (WGS) entry which is preliminary data.</text>
</comment>
<evidence type="ECO:0000256" key="2">
    <source>
        <dbReference type="ARBA" id="ARBA00023015"/>
    </source>
</evidence>
<dbReference type="PROSITE" id="PS50931">
    <property type="entry name" value="HTH_LYSR"/>
    <property type="match status" value="1"/>
</dbReference>
<dbReference type="SUPFAM" id="SSF46785">
    <property type="entry name" value="Winged helix' DNA-binding domain"/>
    <property type="match status" value="1"/>
</dbReference>
<feature type="domain" description="HTH lysR-type" evidence="6">
    <location>
        <begin position="1"/>
        <end position="58"/>
    </location>
</feature>
<dbReference type="OrthoDB" id="8479357at2"/>
<dbReference type="InterPro" id="IPR036388">
    <property type="entry name" value="WH-like_DNA-bd_sf"/>
</dbReference>
<proteinExistence type="inferred from homology"/>
<dbReference type="Gene3D" id="3.40.190.290">
    <property type="match status" value="1"/>
</dbReference>
<gene>
    <name evidence="7" type="ORF">C7476_104383</name>
</gene>
<dbReference type="FunFam" id="1.10.10.10:FF:000001">
    <property type="entry name" value="LysR family transcriptional regulator"/>
    <property type="match status" value="1"/>
</dbReference>
<name>A0A368YWR4_9HYPH</name>
<evidence type="ECO:0000256" key="3">
    <source>
        <dbReference type="ARBA" id="ARBA00023125"/>
    </source>
</evidence>
<reference evidence="7 8" key="1">
    <citation type="submission" date="2018-07" db="EMBL/GenBank/DDBJ databases">
        <title>Genomic Encyclopedia of Type Strains, Phase III (KMG-III): the genomes of soil and plant-associated and newly described type strains.</title>
        <authorList>
            <person name="Whitman W."/>
        </authorList>
    </citation>
    <scope>NUCLEOTIDE SEQUENCE [LARGE SCALE GENOMIC DNA]</scope>
    <source>
        <strain evidence="7 8">31-25a</strain>
    </source>
</reference>